<protein>
    <recommendedName>
        <fullName evidence="2">DUF6273 domain-containing protein</fullName>
    </recommendedName>
</protein>
<evidence type="ECO:0000313" key="4">
    <source>
        <dbReference type="Proteomes" id="UP000036923"/>
    </source>
</evidence>
<reference evidence="4" key="1">
    <citation type="submission" date="2015-07" db="EMBL/GenBank/DDBJ databases">
        <title>Near-Complete Genome Sequence of the Cellulolytic Bacterium Bacteroides (Pseudobacteroides) cellulosolvens ATCC 35603.</title>
        <authorList>
            <person name="Dassa B."/>
            <person name="Utturkar S.M."/>
            <person name="Klingeman D.M."/>
            <person name="Hurt R.A."/>
            <person name="Keller M."/>
            <person name="Xu J."/>
            <person name="Reddy Y.H.K."/>
            <person name="Borovok I."/>
            <person name="Grinberg I.R."/>
            <person name="Lamed R."/>
            <person name="Zhivin O."/>
            <person name="Bayer E.A."/>
            <person name="Brown S.D."/>
        </authorList>
    </citation>
    <scope>NUCLEOTIDE SEQUENCE [LARGE SCALE GENOMIC DNA]</scope>
    <source>
        <strain evidence="4">DSM 2933</strain>
    </source>
</reference>
<accession>A0A0L6JMD7</accession>
<evidence type="ECO:0000313" key="3">
    <source>
        <dbReference type="EMBL" id="KNY26920.1"/>
    </source>
</evidence>
<dbReference type="AlphaFoldDB" id="A0A0L6JMD7"/>
<comment type="caution">
    <text evidence="3">The sequence shown here is derived from an EMBL/GenBank/DDBJ whole genome shotgun (WGS) entry which is preliminary data.</text>
</comment>
<keyword evidence="1" id="KW-0812">Transmembrane</keyword>
<dbReference type="Pfam" id="PF19789">
    <property type="entry name" value="DUF6273"/>
    <property type="match status" value="1"/>
</dbReference>
<dbReference type="EMBL" id="LGTC01000001">
    <property type="protein sequence ID" value="KNY26920.1"/>
    <property type="molecule type" value="Genomic_DNA"/>
</dbReference>
<feature type="domain" description="DUF6273" evidence="2">
    <location>
        <begin position="129"/>
        <end position="318"/>
    </location>
</feature>
<dbReference type="Proteomes" id="UP000036923">
    <property type="component" value="Unassembled WGS sequence"/>
</dbReference>
<evidence type="ECO:0000256" key="1">
    <source>
        <dbReference type="SAM" id="Phobius"/>
    </source>
</evidence>
<gene>
    <name evidence="3" type="ORF">Bccel_2185</name>
</gene>
<proteinExistence type="predicted"/>
<keyword evidence="4" id="KW-1185">Reference proteome</keyword>
<dbReference type="InterPro" id="IPR046240">
    <property type="entry name" value="DUF6273"/>
</dbReference>
<sequence length="334" mass="37372">MADKIPFDDDRQVNNEGLKDDYIRNNSKRAKKQIIIIFCFSTAVLLIASLIVLYFVKTSKETNSDDFNPAAAVKYITPKNTIEISSYTSATPSVKLSETGTLKVGEYVQFGKYYEDPILWKCVKIENDKPMLVSENILCMKAYDAAESGTDSVGSNHVEKYGSNKWHNSNIREWLNAVSNVNFSTQEPNKFAVILGNEYDNELGFLSNFSSSEIESIEPMTHEGVTDKVYLLSSDELSLLGNNPTRELTEKAFQLSYYISEFKKKGIDIGFTKTWAYWTRTPYPSVSSNVYIVGGIANLAASSANASNIGVLPALNLKTDKFKYGKGTRTEPYK</sequence>
<organism evidence="3 4">
    <name type="scientific">Pseudobacteroides cellulosolvens ATCC 35603 = DSM 2933</name>
    <dbReference type="NCBI Taxonomy" id="398512"/>
    <lineage>
        <taxon>Bacteria</taxon>
        <taxon>Bacillati</taxon>
        <taxon>Bacillota</taxon>
        <taxon>Clostridia</taxon>
        <taxon>Eubacteriales</taxon>
        <taxon>Oscillospiraceae</taxon>
        <taxon>Pseudobacteroides</taxon>
    </lineage>
</organism>
<name>A0A0L6JMD7_9FIRM</name>
<dbReference type="STRING" id="398512.Bccel_2185"/>
<feature type="transmembrane region" description="Helical" evidence="1">
    <location>
        <begin position="34"/>
        <end position="56"/>
    </location>
</feature>
<dbReference type="OrthoDB" id="7820733at2"/>
<keyword evidence="1" id="KW-0472">Membrane</keyword>
<dbReference type="eggNOG" id="ENOG50332BG">
    <property type="taxonomic scope" value="Bacteria"/>
</dbReference>
<dbReference type="RefSeq" id="WP_036945704.1">
    <property type="nucleotide sequence ID" value="NZ_JQKC01000069.1"/>
</dbReference>
<evidence type="ECO:0000259" key="2">
    <source>
        <dbReference type="Pfam" id="PF19789"/>
    </source>
</evidence>
<keyword evidence="1" id="KW-1133">Transmembrane helix</keyword>